<sequence length="1040" mass="115250">MIKELLFGSFLRRLGRIQLGLVAMLLMSFASMAQTQISGKIVSDLGEGLPGATILAEGTSAGTVTDFEGNFKLTVPEGSTTLVVSFIGYTTQKVNINGRSVIEVTMQEDAETLTEVVVVGYGTQKKKDVTGAIVGVNGEDIVSRGTTSPMQSLQGAVPGIQISNSNGMVGEPMSVQVRGQGTFNDSNGNPQNGGPLYVVDGVIVDNIDFLNPQDIAKIDVLKDASSSAIYGSRAANGVVMIQTKGGSSVPSGTTVSFDTFYGFKNPARLPKMMSSEDWAYYHLSAYLATDNWSGMTEQEFYDRRYAGSNAVMGERVANNDAFDWYDAVLQPGMQSNNYLSISHRNGGSAYTIGAGYQKETGNIENEGIEKFTLRSNIDQEINDKIKVGSAFTIAKTNRERGSRYAMREAFRLNPFLTPYAVDENLQETDELYPQPGKLRDVDGNFVINKTSTYNPLLEIANSRDMQNQWNALGNVYLQVKPVDWISIKSSFSGGLQSYRRGEFSGEMTNDGVSNNNLASSKVTYYEKFNYSWDNQVNFIKSFDRHSINLMGLQSIFVDQFEKAEMSSSNQPFETEFYNVGSGLQSTYNLGNQFSKSQLSSFALRLNYSFDDRYLLTVSNRWDGSSILADGYKWNSFPSAAVAWRLSNESFLKGVDAINDLKLRVGYGSTGNNNVSPYSSVNTLTDQTYYDYNGTAANGWVSSSLANKTLTWARMNEWNLGIDYALFNRRIRGSLDVYDRTTEKLLIEQTLPLETGFDNIIANAGSIRNKGVELMLTTTNVQTNLVTWETTLTFSKNINTVESIYGQSENDDVGNNLFIGESVNAHYNYKFDGIWQADESDVAESYNQSEGQAKVVDVNNDGVIDPDDDRMILGNSDPKWTGGLISRLTVGGFDFNFTISTVQGVLAYSEFHQNFEDMRDRGRQKLDVGSWYVPENTVGVEPQYSNKYPQPRNGGTYWRNDGVGYYKDASYVKVNNIGLGYTLPGSMLEKARIQNLRIYVNVLNPFVFTDYTGWDPEWAEGSFNVSRVSNVTTQVGLSLKF</sequence>
<evidence type="ECO:0000313" key="9">
    <source>
        <dbReference type="EMBL" id="MCV9385396.1"/>
    </source>
</evidence>
<keyword evidence="4 7" id="KW-0812">Transmembrane</keyword>
<dbReference type="RefSeq" id="WP_264136186.1">
    <property type="nucleotide sequence ID" value="NZ_JAOYOD010000001.1"/>
</dbReference>
<evidence type="ECO:0000313" key="10">
    <source>
        <dbReference type="Proteomes" id="UP001300692"/>
    </source>
</evidence>
<name>A0ABT3CP97_9BACT</name>
<keyword evidence="6 7" id="KW-0998">Cell outer membrane</keyword>
<evidence type="ECO:0000259" key="8">
    <source>
        <dbReference type="Pfam" id="PF07715"/>
    </source>
</evidence>
<dbReference type="Gene3D" id="2.40.170.20">
    <property type="entry name" value="TonB-dependent receptor, beta-barrel domain"/>
    <property type="match status" value="1"/>
</dbReference>
<dbReference type="Gene3D" id="2.170.130.10">
    <property type="entry name" value="TonB-dependent receptor, plug domain"/>
    <property type="match status" value="1"/>
</dbReference>
<proteinExistence type="inferred from homology"/>
<feature type="domain" description="TonB-dependent receptor plug" evidence="8">
    <location>
        <begin position="125"/>
        <end position="238"/>
    </location>
</feature>
<dbReference type="PROSITE" id="PS52016">
    <property type="entry name" value="TONB_DEPENDENT_REC_3"/>
    <property type="match status" value="1"/>
</dbReference>
<comment type="similarity">
    <text evidence="7">Belongs to the TonB-dependent receptor family.</text>
</comment>
<accession>A0ABT3CP97</accession>
<evidence type="ECO:0000256" key="7">
    <source>
        <dbReference type="PROSITE-ProRule" id="PRU01360"/>
    </source>
</evidence>
<dbReference type="SUPFAM" id="SSF56935">
    <property type="entry name" value="Porins"/>
    <property type="match status" value="1"/>
</dbReference>
<dbReference type="InterPro" id="IPR037066">
    <property type="entry name" value="Plug_dom_sf"/>
</dbReference>
<dbReference type="InterPro" id="IPR012910">
    <property type="entry name" value="Plug_dom"/>
</dbReference>
<dbReference type="InterPro" id="IPR008969">
    <property type="entry name" value="CarboxyPept-like_regulatory"/>
</dbReference>
<dbReference type="SUPFAM" id="SSF49464">
    <property type="entry name" value="Carboxypeptidase regulatory domain-like"/>
    <property type="match status" value="1"/>
</dbReference>
<dbReference type="NCBIfam" id="TIGR04057">
    <property type="entry name" value="SusC_RagA_signa"/>
    <property type="match status" value="1"/>
</dbReference>
<keyword evidence="5 7" id="KW-0472">Membrane</keyword>
<dbReference type="InterPro" id="IPR036942">
    <property type="entry name" value="Beta-barrel_TonB_sf"/>
</dbReference>
<keyword evidence="10" id="KW-1185">Reference proteome</keyword>
<evidence type="ECO:0000256" key="1">
    <source>
        <dbReference type="ARBA" id="ARBA00004571"/>
    </source>
</evidence>
<keyword evidence="2 7" id="KW-0813">Transport</keyword>
<dbReference type="InterPro" id="IPR023996">
    <property type="entry name" value="TonB-dep_OMP_SusC/RagA"/>
</dbReference>
<dbReference type="InterPro" id="IPR039426">
    <property type="entry name" value="TonB-dep_rcpt-like"/>
</dbReference>
<evidence type="ECO:0000256" key="2">
    <source>
        <dbReference type="ARBA" id="ARBA00022448"/>
    </source>
</evidence>
<dbReference type="Proteomes" id="UP001300692">
    <property type="component" value="Unassembled WGS sequence"/>
</dbReference>
<reference evidence="9 10" key="1">
    <citation type="submission" date="2022-10" db="EMBL/GenBank/DDBJ databases">
        <title>Comparative genomics and taxonomic characterization of three novel marine species of genus Reichenbachiella exhibiting antioxidant and polysaccharide degradation activities.</title>
        <authorList>
            <person name="Muhammad N."/>
            <person name="Lee Y.-J."/>
            <person name="Ko J."/>
            <person name="Kim S.-G."/>
        </authorList>
    </citation>
    <scope>NUCLEOTIDE SEQUENCE [LARGE SCALE GENOMIC DNA]</scope>
    <source>
        <strain evidence="9 10">ABR2-5</strain>
    </source>
</reference>
<gene>
    <name evidence="9" type="ORF">N7U62_01915</name>
</gene>
<dbReference type="Gene3D" id="2.60.40.1120">
    <property type="entry name" value="Carboxypeptidase-like, regulatory domain"/>
    <property type="match status" value="1"/>
</dbReference>
<evidence type="ECO:0000256" key="5">
    <source>
        <dbReference type="ARBA" id="ARBA00023136"/>
    </source>
</evidence>
<dbReference type="NCBIfam" id="TIGR04056">
    <property type="entry name" value="OMP_RagA_SusC"/>
    <property type="match status" value="1"/>
</dbReference>
<keyword evidence="3 7" id="KW-1134">Transmembrane beta strand</keyword>
<dbReference type="Pfam" id="PF13715">
    <property type="entry name" value="CarbopepD_reg_2"/>
    <property type="match status" value="1"/>
</dbReference>
<dbReference type="EMBL" id="JAOYOD010000001">
    <property type="protein sequence ID" value="MCV9385396.1"/>
    <property type="molecule type" value="Genomic_DNA"/>
</dbReference>
<comment type="subcellular location">
    <subcellularLocation>
        <location evidence="1 7">Cell outer membrane</location>
        <topology evidence="1 7">Multi-pass membrane protein</topology>
    </subcellularLocation>
</comment>
<dbReference type="InterPro" id="IPR023997">
    <property type="entry name" value="TonB-dep_OMP_SusC/RagA_CS"/>
</dbReference>
<dbReference type="Pfam" id="PF07715">
    <property type="entry name" value="Plug"/>
    <property type="match status" value="1"/>
</dbReference>
<organism evidence="9 10">
    <name type="scientific">Reichenbachiella ulvae</name>
    <dbReference type="NCBI Taxonomy" id="2980104"/>
    <lineage>
        <taxon>Bacteria</taxon>
        <taxon>Pseudomonadati</taxon>
        <taxon>Bacteroidota</taxon>
        <taxon>Cytophagia</taxon>
        <taxon>Cytophagales</taxon>
        <taxon>Reichenbachiellaceae</taxon>
        <taxon>Reichenbachiella</taxon>
    </lineage>
</organism>
<evidence type="ECO:0000256" key="6">
    <source>
        <dbReference type="ARBA" id="ARBA00023237"/>
    </source>
</evidence>
<evidence type="ECO:0000256" key="4">
    <source>
        <dbReference type="ARBA" id="ARBA00022692"/>
    </source>
</evidence>
<comment type="caution">
    <text evidence="9">The sequence shown here is derived from an EMBL/GenBank/DDBJ whole genome shotgun (WGS) entry which is preliminary data.</text>
</comment>
<protein>
    <submittedName>
        <fullName evidence="9">TonB-dependent receptor</fullName>
    </submittedName>
</protein>
<evidence type="ECO:0000256" key="3">
    <source>
        <dbReference type="ARBA" id="ARBA00022452"/>
    </source>
</evidence>
<keyword evidence="9" id="KW-0675">Receptor</keyword>